<feature type="region of interest" description="Disordered" evidence="1">
    <location>
        <begin position="53"/>
        <end position="77"/>
    </location>
</feature>
<evidence type="ECO:0000313" key="4">
    <source>
        <dbReference type="Proteomes" id="UP001227126"/>
    </source>
</evidence>
<dbReference type="EMBL" id="JASNJE010000036">
    <property type="protein sequence ID" value="MDK3075371.1"/>
    <property type="molecule type" value="Genomic_DNA"/>
</dbReference>
<dbReference type="InterPro" id="IPR048851">
    <property type="entry name" value="PaaA2_dom"/>
</dbReference>
<proteinExistence type="predicted"/>
<reference evidence="3 4" key="1">
    <citation type="submission" date="2023-05" db="EMBL/GenBank/DDBJ databases">
        <title>Sedimentitalea sp. nov. JM2-8.</title>
        <authorList>
            <person name="Huang J."/>
        </authorList>
    </citation>
    <scope>NUCLEOTIDE SEQUENCE [LARGE SCALE GENOMIC DNA]</scope>
    <source>
        <strain evidence="3 4">JM2-8</strain>
    </source>
</reference>
<feature type="domain" description="Stability determinant" evidence="2">
    <location>
        <begin position="9"/>
        <end position="29"/>
    </location>
</feature>
<name>A0ABT7FJQ6_9RHOB</name>
<gene>
    <name evidence="3" type="ORF">QO034_20025</name>
</gene>
<dbReference type="Pfam" id="PF21217">
    <property type="entry name" value="PaaA2"/>
    <property type="match status" value="1"/>
</dbReference>
<organism evidence="3 4">
    <name type="scientific">Sedimentitalea xiamensis</name>
    <dbReference type="NCBI Taxonomy" id="3050037"/>
    <lineage>
        <taxon>Bacteria</taxon>
        <taxon>Pseudomonadati</taxon>
        <taxon>Pseudomonadota</taxon>
        <taxon>Alphaproteobacteria</taxon>
        <taxon>Rhodobacterales</taxon>
        <taxon>Paracoccaceae</taxon>
        <taxon>Sedimentitalea</taxon>
    </lineage>
</organism>
<keyword evidence="4" id="KW-1185">Reference proteome</keyword>
<evidence type="ECO:0000259" key="2">
    <source>
        <dbReference type="Pfam" id="PF21217"/>
    </source>
</evidence>
<dbReference type="Gene3D" id="6.20.450.20">
    <property type="match status" value="1"/>
</dbReference>
<protein>
    <recommendedName>
        <fullName evidence="2">Stability determinant domain-containing protein</fullName>
    </recommendedName>
</protein>
<evidence type="ECO:0000256" key="1">
    <source>
        <dbReference type="SAM" id="MobiDB-lite"/>
    </source>
</evidence>
<dbReference type="RefSeq" id="WP_284487298.1">
    <property type="nucleotide sequence ID" value="NZ_JASNJE010000036.1"/>
</dbReference>
<comment type="caution">
    <text evidence="3">The sequence shown here is derived from an EMBL/GenBank/DDBJ whole genome shotgun (WGS) entry which is preliminary data.</text>
</comment>
<sequence length="77" mass="8493">MPAKTPDPDAYDTWFRAKVQEALDDPRPATSQARAMEQAQVALDVTDMPEELGNLLDKGIDEHLHGRPAGPRDLPKS</sequence>
<evidence type="ECO:0000313" key="3">
    <source>
        <dbReference type="EMBL" id="MDK3075371.1"/>
    </source>
</evidence>
<accession>A0ABT7FJQ6</accession>
<dbReference type="Proteomes" id="UP001227126">
    <property type="component" value="Unassembled WGS sequence"/>
</dbReference>